<evidence type="ECO:0000259" key="4">
    <source>
        <dbReference type="PROSITE" id="PS50043"/>
    </source>
</evidence>
<dbReference type="GO" id="GO:0003677">
    <property type="term" value="F:DNA binding"/>
    <property type="evidence" value="ECO:0007669"/>
    <property type="project" value="UniProtKB-KW"/>
</dbReference>
<feature type="domain" description="HTH luxR-type" evidence="4">
    <location>
        <begin position="497"/>
        <end position="562"/>
    </location>
</feature>
<dbReference type="Pfam" id="PF00196">
    <property type="entry name" value="GerE"/>
    <property type="match status" value="1"/>
</dbReference>
<dbReference type="SUPFAM" id="SSF46894">
    <property type="entry name" value="C-terminal effector domain of the bipartite response regulators"/>
    <property type="match status" value="1"/>
</dbReference>
<proteinExistence type="predicted"/>
<dbReference type="AlphaFoldDB" id="A0A4Q7MEC5"/>
<dbReference type="PANTHER" id="PTHR44688:SF16">
    <property type="entry name" value="DNA-BINDING TRANSCRIPTIONAL ACTIVATOR DEVR_DOSR"/>
    <property type="match status" value="1"/>
</dbReference>
<dbReference type="EMBL" id="SGWY01000003">
    <property type="protein sequence ID" value="RZS64719.1"/>
    <property type="molecule type" value="Genomic_DNA"/>
</dbReference>
<dbReference type="SMART" id="SM00421">
    <property type="entry name" value="HTH_LUXR"/>
    <property type="match status" value="1"/>
</dbReference>
<evidence type="ECO:0000313" key="6">
    <source>
        <dbReference type="Proteomes" id="UP000293289"/>
    </source>
</evidence>
<dbReference type="InterPro" id="IPR036388">
    <property type="entry name" value="WH-like_DNA-bd_sf"/>
</dbReference>
<keyword evidence="2" id="KW-0238">DNA-binding</keyword>
<evidence type="ECO:0000313" key="5">
    <source>
        <dbReference type="EMBL" id="RZS64719.1"/>
    </source>
</evidence>
<dbReference type="PRINTS" id="PR00038">
    <property type="entry name" value="HTHLUXR"/>
</dbReference>
<protein>
    <submittedName>
        <fullName evidence="5">Regulatory LuxR family protein</fullName>
    </submittedName>
</protein>
<dbReference type="PROSITE" id="PS00622">
    <property type="entry name" value="HTH_LUXR_1"/>
    <property type="match status" value="1"/>
</dbReference>
<evidence type="ECO:0000256" key="1">
    <source>
        <dbReference type="ARBA" id="ARBA00023015"/>
    </source>
</evidence>
<gene>
    <name evidence="5" type="ORF">EV187_3106</name>
</gene>
<evidence type="ECO:0000256" key="3">
    <source>
        <dbReference type="ARBA" id="ARBA00023163"/>
    </source>
</evidence>
<comment type="caution">
    <text evidence="5">The sequence shown here is derived from an EMBL/GenBank/DDBJ whole genome shotgun (WGS) entry which is preliminary data.</text>
</comment>
<keyword evidence="3" id="KW-0804">Transcription</keyword>
<keyword evidence="6" id="KW-1185">Reference proteome</keyword>
<reference evidence="5 6" key="1">
    <citation type="submission" date="2019-02" db="EMBL/GenBank/DDBJ databases">
        <title>Genomic Encyclopedia of Type Strains, Phase IV (KMG-IV): sequencing the most valuable type-strain genomes for metagenomic binning, comparative biology and taxonomic classification.</title>
        <authorList>
            <person name="Goeker M."/>
        </authorList>
    </citation>
    <scope>NUCLEOTIDE SEQUENCE [LARGE SCALE GENOMIC DNA]</scope>
    <source>
        <strain evidence="5 6">DSM 43045</strain>
    </source>
</reference>
<dbReference type="PROSITE" id="PS50043">
    <property type="entry name" value="HTH_LUXR_2"/>
    <property type="match status" value="1"/>
</dbReference>
<keyword evidence="1" id="KW-0805">Transcription regulation</keyword>
<dbReference type="Proteomes" id="UP000293289">
    <property type="component" value="Unassembled WGS sequence"/>
</dbReference>
<dbReference type="PANTHER" id="PTHR44688">
    <property type="entry name" value="DNA-BINDING TRANSCRIPTIONAL ACTIVATOR DEVR_DOSR"/>
    <property type="match status" value="1"/>
</dbReference>
<sequence>MSDVGSRLKRARRLHGEERWVEACDAFVAVDEVEPLGAEDLELLAESAQIMGRGELAVATLRRAYEARVASGDVDRALTIGFWLWQALVINGEFSRAGGWAALMRDQMGRASPDGGAEPSTADGPIEDSGWLLVTEAYGLIGSGRYEEAGGVLELAARLGASRANTDLRVFATTMWGRALVKAGRLGEGLARLDEAMLAIVDRDTTPRATSMLYCGAIATCLEAHEWGRAREWTLALGGWLDELPHQSGVYLGNCRIYRSQLWCIGGDWPQALHELGDVCGDLRLGFGQRVAGHAFYELGELHRLLGDPEADQDYRRARDRGAEVQPGLALLRLSQGETASAVAGIRRALVEATDPLARLGLLPACVQIMLEAGDLEAAGSAAEEIASFVTTYDTPVVRAELAQARGAVALAAGDVDTALSLLRTAARTWRELEAPHAVASVTVLVAQACRVLHDDEAAEAELESARETFARLGALPDVRRVEVLQHRTPVPSSTGAGAATHALTTRELEVLALVAEGASNHEIARRLFLSARTVDRHVSNIFDKLGVRSRTAAAAMAIRSRLVGA</sequence>
<dbReference type="SUPFAM" id="SSF48452">
    <property type="entry name" value="TPR-like"/>
    <property type="match status" value="1"/>
</dbReference>
<evidence type="ECO:0000256" key="2">
    <source>
        <dbReference type="ARBA" id="ARBA00023125"/>
    </source>
</evidence>
<accession>A0A4Q7MEC5</accession>
<name>A0A4Q7MEC5_9MICO</name>
<dbReference type="GO" id="GO:0006355">
    <property type="term" value="P:regulation of DNA-templated transcription"/>
    <property type="evidence" value="ECO:0007669"/>
    <property type="project" value="InterPro"/>
</dbReference>
<organism evidence="5 6">
    <name type="scientific">Agromyces ramosus</name>
    <dbReference type="NCBI Taxonomy" id="33879"/>
    <lineage>
        <taxon>Bacteria</taxon>
        <taxon>Bacillati</taxon>
        <taxon>Actinomycetota</taxon>
        <taxon>Actinomycetes</taxon>
        <taxon>Micrococcales</taxon>
        <taxon>Microbacteriaceae</taxon>
        <taxon>Agromyces</taxon>
    </lineage>
</organism>
<dbReference type="InterPro" id="IPR016032">
    <property type="entry name" value="Sig_transdc_resp-reg_C-effctor"/>
</dbReference>
<dbReference type="CDD" id="cd06170">
    <property type="entry name" value="LuxR_C_like"/>
    <property type="match status" value="1"/>
</dbReference>
<dbReference type="InterPro" id="IPR000792">
    <property type="entry name" value="Tscrpt_reg_LuxR_C"/>
</dbReference>
<dbReference type="InterPro" id="IPR011990">
    <property type="entry name" value="TPR-like_helical_dom_sf"/>
</dbReference>
<dbReference type="Gene3D" id="1.10.10.10">
    <property type="entry name" value="Winged helix-like DNA-binding domain superfamily/Winged helix DNA-binding domain"/>
    <property type="match status" value="1"/>
</dbReference>